<protein>
    <submittedName>
        <fullName evidence="4">Short-chain dehydrogenase/reductase</fullName>
    </submittedName>
</protein>
<dbReference type="PRINTS" id="PR00081">
    <property type="entry name" value="GDHRDH"/>
</dbReference>
<evidence type="ECO:0000256" key="1">
    <source>
        <dbReference type="ARBA" id="ARBA00006484"/>
    </source>
</evidence>
<dbReference type="EMBL" id="AP022588">
    <property type="protein sequence ID" value="BBY27053.1"/>
    <property type="molecule type" value="Genomic_DNA"/>
</dbReference>
<accession>A0A7I7QL15</accession>
<dbReference type="KEGG" id="msei:MSEDJ_11490"/>
<evidence type="ECO:0000256" key="2">
    <source>
        <dbReference type="ARBA" id="ARBA00023002"/>
    </source>
</evidence>
<organism evidence="4 5">
    <name type="scientific">Mycolicibacterium sediminis</name>
    <dbReference type="NCBI Taxonomy" id="1286180"/>
    <lineage>
        <taxon>Bacteria</taxon>
        <taxon>Bacillati</taxon>
        <taxon>Actinomycetota</taxon>
        <taxon>Actinomycetes</taxon>
        <taxon>Mycobacteriales</taxon>
        <taxon>Mycobacteriaceae</taxon>
        <taxon>Mycolicibacterium</taxon>
    </lineage>
</organism>
<keyword evidence="5" id="KW-1185">Reference proteome</keyword>
<dbReference type="CDD" id="cd05374">
    <property type="entry name" value="17beta-HSD-like_SDR_c"/>
    <property type="match status" value="1"/>
</dbReference>
<dbReference type="SUPFAM" id="SSF51735">
    <property type="entry name" value="NAD(P)-binding Rossmann-fold domains"/>
    <property type="match status" value="1"/>
</dbReference>
<comment type="similarity">
    <text evidence="1 3">Belongs to the short-chain dehydrogenases/reductases (SDR) family.</text>
</comment>
<dbReference type="PANTHER" id="PTHR43976">
    <property type="entry name" value="SHORT CHAIN DEHYDROGENASE"/>
    <property type="match status" value="1"/>
</dbReference>
<name>A0A7I7QL15_9MYCO</name>
<evidence type="ECO:0000313" key="4">
    <source>
        <dbReference type="EMBL" id="BBY27053.1"/>
    </source>
</evidence>
<dbReference type="Proteomes" id="UP000467193">
    <property type="component" value="Chromosome"/>
</dbReference>
<evidence type="ECO:0000313" key="5">
    <source>
        <dbReference type="Proteomes" id="UP000467193"/>
    </source>
</evidence>
<dbReference type="PRINTS" id="PR00080">
    <property type="entry name" value="SDRFAMILY"/>
</dbReference>
<sequence length="271" mass="28873">MPSSQPVALITGANAGLGRFAALGLVEAGFHVVGTSRDTTGLNPPSGVTLRDLDVTSDESVAALVEGVVTGFGRIDVLVNNAGMGLAGAIEENSIAQQQKLFDINVFGVIRMTNAVLPHMRVRRRGRIVNISSIFGFMPAPYMAAYSATKYAVEGYSESVDHEVRSHGIRVVLVEPGGTRTGFDDNTTAPDNPLEAYAQQRGRANRVVAEQVNGGEDPVTVAKAIVAAATDANPRLRYPAGAKARQLSAMRRIVPARIFDKQLRKTFELAD</sequence>
<evidence type="ECO:0000256" key="3">
    <source>
        <dbReference type="RuleBase" id="RU000363"/>
    </source>
</evidence>
<dbReference type="RefSeq" id="WP_163795997.1">
    <property type="nucleotide sequence ID" value="NZ_AP022588.1"/>
</dbReference>
<dbReference type="Gene3D" id="3.40.50.720">
    <property type="entry name" value="NAD(P)-binding Rossmann-like Domain"/>
    <property type="match status" value="1"/>
</dbReference>
<dbReference type="Pfam" id="PF00106">
    <property type="entry name" value="adh_short"/>
    <property type="match status" value="1"/>
</dbReference>
<gene>
    <name evidence="4" type="ORF">MSEDJ_11490</name>
</gene>
<dbReference type="InterPro" id="IPR051911">
    <property type="entry name" value="SDR_oxidoreductase"/>
</dbReference>
<dbReference type="PANTHER" id="PTHR43976:SF16">
    <property type="entry name" value="SHORT-CHAIN DEHYDROGENASE_REDUCTASE FAMILY PROTEIN"/>
    <property type="match status" value="1"/>
</dbReference>
<reference evidence="4 5" key="1">
    <citation type="journal article" date="2019" name="Emerg. Microbes Infect.">
        <title>Comprehensive subspecies identification of 175 nontuberculous mycobacteria species based on 7547 genomic profiles.</title>
        <authorList>
            <person name="Matsumoto Y."/>
            <person name="Kinjo T."/>
            <person name="Motooka D."/>
            <person name="Nabeya D."/>
            <person name="Jung N."/>
            <person name="Uechi K."/>
            <person name="Horii T."/>
            <person name="Iida T."/>
            <person name="Fujita J."/>
            <person name="Nakamura S."/>
        </authorList>
    </citation>
    <scope>NUCLEOTIDE SEQUENCE [LARGE SCALE GENOMIC DNA]</scope>
    <source>
        <strain evidence="4 5">JCM 17899</strain>
    </source>
</reference>
<keyword evidence="2" id="KW-0560">Oxidoreductase</keyword>
<proteinExistence type="inferred from homology"/>
<dbReference type="NCBIfam" id="NF004823">
    <property type="entry name" value="PRK06179.1"/>
    <property type="match status" value="1"/>
</dbReference>
<dbReference type="GO" id="GO:0016491">
    <property type="term" value="F:oxidoreductase activity"/>
    <property type="evidence" value="ECO:0007669"/>
    <property type="project" value="UniProtKB-KW"/>
</dbReference>
<dbReference type="InterPro" id="IPR036291">
    <property type="entry name" value="NAD(P)-bd_dom_sf"/>
</dbReference>
<dbReference type="InterPro" id="IPR002347">
    <property type="entry name" value="SDR_fam"/>
</dbReference>
<dbReference type="AlphaFoldDB" id="A0A7I7QL15"/>